<evidence type="ECO:0000313" key="2">
    <source>
        <dbReference type="Proteomes" id="UP000001639"/>
    </source>
</evidence>
<proteinExistence type="predicted"/>
<organism evidence="1 2">
    <name type="scientific">Salmonella phage 7-11</name>
    <dbReference type="NCBI Taxonomy" id="1054968"/>
    <lineage>
        <taxon>Viruses</taxon>
        <taxon>Duplodnaviria</taxon>
        <taxon>Heunggongvirae</taxon>
        <taxon>Uroviricota</taxon>
        <taxon>Caudoviricetes</taxon>
        <taxon>Grimontviridae</taxon>
        <taxon>Moazamivirus</taxon>
        <taxon>Moazamivirus 711</taxon>
    </lineage>
</organism>
<name>G0X570_9CAUD</name>
<dbReference type="Proteomes" id="UP000001639">
    <property type="component" value="Segment"/>
</dbReference>
<protein>
    <submittedName>
        <fullName evidence="1">Uncharacterized protein</fullName>
    </submittedName>
</protein>
<dbReference type="EMBL" id="HM997019">
    <property type="protein sequence ID" value="AEK82052.1"/>
    <property type="molecule type" value="Genomic_DNA"/>
</dbReference>
<sequence length="149" mass="16912">MVISSVSGGKVIVSSPKVVHMPESFQKDGYGLTLVKSNRSGENKMALIVTVYKKALDKDRDALYFKCNGQFYKLSICQHRYDTMHSLMSKFRAFAREMFFKSTDLTPYQCSGEGLIFTGARFNASAYRLLPELKAPRRGHEVSRLLRGR</sequence>
<dbReference type="GeneID" id="11117604"/>
<evidence type="ECO:0000313" key="1">
    <source>
        <dbReference type="EMBL" id="AEK82052.1"/>
    </source>
</evidence>
<dbReference type="KEGG" id="vg:11117604"/>
<reference evidence="1 2" key="1">
    <citation type="journal article" date="2011" name="Arch. Virol.">
        <title>The genome sequence of enterobacterial phage 7-11, which possesses an unusually elongated head.</title>
        <authorList>
            <person name="Kropinski A.M."/>
            <person name="Lingohr E.J."/>
            <person name="Ackermann H.W."/>
        </authorList>
    </citation>
    <scope>NUCLEOTIDE SEQUENCE [LARGE SCALE GENOMIC DNA]</scope>
</reference>
<accession>G0X570</accession>
<keyword evidence="2" id="KW-1185">Reference proteome</keyword>
<dbReference type="RefSeq" id="YP_004782512.1">
    <property type="nucleotide sequence ID" value="NC_015938.1"/>
</dbReference>